<dbReference type="eggNOG" id="ENOG5032EWJ">
    <property type="taxonomic scope" value="Bacteria"/>
</dbReference>
<dbReference type="NCBIfam" id="NF045939">
    <property type="entry name" value="MHJ_0274_fam"/>
    <property type="match status" value="1"/>
</dbReference>
<keyword evidence="3" id="KW-1185">Reference proteome</keyword>
<proteinExistence type="predicted"/>
<name>L0RXD7_MYCC1</name>
<protein>
    <submittedName>
        <fullName evidence="2">Uncharacterized protein</fullName>
    </submittedName>
</protein>
<evidence type="ECO:0000313" key="2">
    <source>
        <dbReference type="EMBL" id="CCP24190.1"/>
    </source>
</evidence>
<keyword evidence="1" id="KW-0812">Transmembrane</keyword>
<dbReference type="Proteomes" id="UP000010466">
    <property type="component" value="Chromosome"/>
</dbReference>
<keyword evidence="1" id="KW-0472">Membrane</keyword>
<gene>
    <name evidence="2" type="primary">MCYN0458</name>
    <name evidence="2" type="ordered locus">MCYN_0458</name>
</gene>
<evidence type="ECO:0000313" key="3">
    <source>
        <dbReference type="Proteomes" id="UP000010466"/>
    </source>
</evidence>
<keyword evidence="1" id="KW-1133">Transmembrane helix</keyword>
<dbReference type="PATRIC" id="fig|1246955.3.peg.413"/>
<organism evidence="2 3">
    <name type="scientific">Mycoplasmopsis cynos (strain C142)</name>
    <name type="common">Mycoplasma cynos</name>
    <dbReference type="NCBI Taxonomy" id="1246955"/>
    <lineage>
        <taxon>Bacteria</taxon>
        <taxon>Bacillati</taxon>
        <taxon>Mycoplasmatota</taxon>
        <taxon>Mycoplasmoidales</taxon>
        <taxon>Metamycoplasmataceae</taxon>
        <taxon>Mycoplasmopsis</taxon>
    </lineage>
</organism>
<dbReference type="KEGG" id="mcy:MCYN_0458"/>
<evidence type="ECO:0000256" key="1">
    <source>
        <dbReference type="SAM" id="Phobius"/>
    </source>
</evidence>
<feature type="transmembrane region" description="Helical" evidence="1">
    <location>
        <begin position="30"/>
        <end position="52"/>
    </location>
</feature>
<dbReference type="AlphaFoldDB" id="L0RXD7"/>
<dbReference type="HOGENOM" id="CLU_112434_0_0_14"/>
<accession>L0RXD7</accession>
<reference evidence="3" key="1">
    <citation type="journal article" date="2013" name="Genome Announc.">
        <title>Complete genome sequence of Mycoplasma cynos strain C142.</title>
        <authorList>
            <person name="Walker C.A."/>
            <person name="Mannering S.A."/>
            <person name="Shields S."/>
            <person name="Blake D.P."/>
            <person name="Brownlie J."/>
        </authorList>
    </citation>
    <scope>NUCLEOTIDE SEQUENCE [LARGE SCALE GENOMIC DNA]</scope>
    <source>
        <strain evidence="3">C142</strain>
    </source>
</reference>
<dbReference type="EMBL" id="HF559394">
    <property type="protein sequence ID" value="CCP24190.1"/>
    <property type="molecule type" value="Genomic_DNA"/>
</dbReference>
<sequence>MTKGVIMSPSNTAQQPQSSAASIFGSDSSIIIWVILGVLVALLGIYFVYSWIKERIKNKKNKLAAAQLEKNSIIYWYELAIKIDYLIKLNREEQDKFIVSIGKLKMRDLNNAAKETINEIMSSYEFKNYISSNQKYSEFVNNLVILKDLNSNLWDKKLSNSVINFFINQIEPAYLEAKKAITTELNDLKEQNDLKNEIQKQYFDKFAKNIKGDENEKNK</sequence>
<dbReference type="STRING" id="1246955.MCYN_0458"/>